<dbReference type="EMBL" id="JAUIZM010000003">
    <property type="protein sequence ID" value="KAK1392153.1"/>
    <property type="molecule type" value="Genomic_DNA"/>
</dbReference>
<protein>
    <submittedName>
        <fullName evidence="6">RING-type domain-containing protein</fullName>
    </submittedName>
</protein>
<dbReference type="PANTHER" id="PTHR45969">
    <property type="entry name" value="RING ZINC FINGER PROTEIN-RELATED"/>
    <property type="match status" value="1"/>
</dbReference>
<reference evidence="6" key="2">
    <citation type="submission" date="2023-05" db="EMBL/GenBank/DDBJ databases">
        <authorList>
            <person name="Schelkunov M.I."/>
        </authorList>
    </citation>
    <scope>NUCLEOTIDE SEQUENCE</scope>
    <source>
        <strain evidence="6">Hsosn_3</strain>
        <tissue evidence="6">Leaf</tissue>
    </source>
</reference>
<dbReference type="Gene3D" id="3.30.40.10">
    <property type="entry name" value="Zinc/RING finger domain, C3HC4 (zinc finger)"/>
    <property type="match status" value="1"/>
</dbReference>
<keyword evidence="3" id="KW-0862">Zinc</keyword>
<dbReference type="InterPro" id="IPR001841">
    <property type="entry name" value="Znf_RING"/>
</dbReference>
<evidence type="ECO:0000256" key="4">
    <source>
        <dbReference type="PROSITE-ProRule" id="PRU00175"/>
    </source>
</evidence>
<gene>
    <name evidence="6" type="ORF">POM88_011209</name>
</gene>
<dbReference type="AlphaFoldDB" id="A0AAD8IVV1"/>
<dbReference type="PROSITE" id="PS50089">
    <property type="entry name" value="ZF_RING_2"/>
    <property type="match status" value="1"/>
</dbReference>
<evidence type="ECO:0000313" key="7">
    <source>
        <dbReference type="Proteomes" id="UP001237642"/>
    </source>
</evidence>
<keyword evidence="1" id="KW-0479">Metal-binding</keyword>
<dbReference type="Pfam" id="PF13639">
    <property type="entry name" value="zf-RING_2"/>
    <property type="match status" value="1"/>
</dbReference>
<accession>A0AAD8IVV1</accession>
<keyword evidence="7" id="KW-1185">Reference proteome</keyword>
<organism evidence="6 7">
    <name type="scientific">Heracleum sosnowskyi</name>
    <dbReference type="NCBI Taxonomy" id="360622"/>
    <lineage>
        <taxon>Eukaryota</taxon>
        <taxon>Viridiplantae</taxon>
        <taxon>Streptophyta</taxon>
        <taxon>Embryophyta</taxon>
        <taxon>Tracheophyta</taxon>
        <taxon>Spermatophyta</taxon>
        <taxon>Magnoliopsida</taxon>
        <taxon>eudicotyledons</taxon>
        <taxon>Gunneridae</taxon>
        <taxon>Pentapetalae</taxon>
        <taxon>asterids</taxon>
        <taxon>campanulids</taxon>
        <taxon>Apiales</taxon>
        <taxon>Apiaceae</taxon>
        <taxon>Apioideae</taxon>
        <taxon>apioid superclade</taxon>
        <taxon>Tordylieae</taxon>
        <taxon>Tordyliinae</taxon>
        <taxon>Heracleum</taxon>
    </lineage>
</organism>
<evidence type="ECO:0000256" key="2">
    <source>
        <dbReference type="ARBA" id="ARBA00022771"/>
    </source>
</evidence>
<dbReference type="GO" id="GO:0008270">
    <property type="term" value="F:zinc ion binding"/>
    <property type="evidence" value="ECO:0007669"/>
    <property type="project" value="UniProtKB-KW"/>
</dbReference>
<feature type="domain" description="RING-type" evidence="5">
    <location>
        <begin position="61"/>
        <end position="104"/>
    </location>
</feature>
<dbReference type="GO" id="GO:0016567">
    <property type="term" value="P:protein ubiquitination"/>
    <property type="evidence" value="ECO:0007669"/>
    <property type="project" value="TreeGrafter"/>
</dbReference>
<reference evidence="6" key="1">
    <citation type="submission" date="2023-02" db="EMBL/GenBank/DDBJ databases">
        <title>Genome of toxic invasive species Heracleum sosnowskyi carries increased number of genes despite the absence of recent whole-genome duplications.</title>
        <authorList>
            <person name="Schelkunov M."/>
            <person name="Shtratnikova V."/>
            <person name="Makarenko M."/>
            <person name="Klepikova A."/>
            <person name="Omelchenko D."/>
            <person name="Novikova G."/>
            <person name="Obukhova E."/>
            <person name="Bogdanov V."/>
            <person name="Penin A."/>
            <person name="Logacheva M."/>
        </authorList>
    </citation>
    <scope>NUCLEOTIDE SEQUENCE</scope>
    <source>
        <strain evidence="6">Hsosn_3</strain>
        <tissue evidence="6">Leaf</tissue>
    </source>
</reference>
<evidence type="ECO:0000313" key="6">
    <source>
        <dbReference type="EMBL" id="KAK1392153.1"/>
    </source>
</evidence>
<proteinExistence type="predicted"/>
<evidence type="ECO:0000256" key="1">
    <source>
        <dbReference type="ARBA" id="ARBA00022723"/>
    </source>
</evidence>
<dbReference type="GO" id="GO:0061630">
    <property type="term" value="F:ubiquitin protein ligase activity"/>
    <property type="evidence" value="ECO:0007669"/>
    <property type="project" value="TreeGrafter"/>
</dbReference>
<sequence length="119" mass="13655">MANPNLEQNNVNSTTVTPNESYEFDWSASLIPRPLSYTIETIKKQLPVTWYKLSDEREGQCAVCLNAMEAKELTRDLHNCSHVFHKQCLDAWIDNNNVTCPLCRADLLYENGADFMEVK</sequence>
<comment type="caution">
    <text evidence="6">The sequence shown here is derived from an EMBL/GenBank/DDBJ whole genome shotgun (WGS) entry which is preliminary data.</text>
</comment>
<evidence type="ECO:0000259" key="5">
    <source>
        <dbReference type="PROSITE" id="PS50089"/>
    </source>
</evidence>
<dbReference type="SMART" id="SM00184">
    <property type="entry name" value="RING"/>
    <property type="match status" value="1"/>
</dbReference>
<dbReference type="PANTHER" id="PTHR45969:SF81">
    <property type="entry name" value="OS08G0157400 PROTEIN"/>
    <property type="match status" value="1"/>
</dbReference>
<evidence type="ECO:0000256" key="3">
    <source>
        <dbReference type="ARBA" id="ARBA00022833"/>
    </source>
</evidence>
<keyword evidence="2 4" id="KW-0863">Zinc-finger</keyword>
<dbReference type="InterPro" id="IPR013083">
    <property type="entry name" value="Znf_RING/FYVE/PHD"/>
</dbReference>
<dbReference type="SUPFAM" id="SSF57850">
    <property type="entry name" value="RING/U-box"/>
    <property type="match status" value="1"/>
</dbReference>
<name>A0AAD8IVV1_9APIA</name>
<dbReference type="Proteomes" id="UP001237642">
    <property type="component" value="Unassembled WGS sequence"/>
</dbReference>